<evidence type="ECO:0000256" key="2">
    <source>
        <dbReference type="SAM" id="MobiDB-lite"/>
    </source>
</evidence>
<dbReference type="Gene3D" id="3.40.50.12660">
    <property type="match status" value="2"/>
</dbReference>
<dbReference type="GO" id="GO:0004197">
    <property type="term" value="F:cysteine-type endopeptidase activity"/>
    <property type="evidence" value="ECO:0007669"/>
    <property type="project" value="InterPro"/>
</dbReference>
<reference evidence="4" key="1">
    <citation type="submission" date="2023-08" db="EMBL/GenBank/DDBJ databases">
        <title>A de novo genome assembly of Solanum verrucosum Schlechtendal, a Mexican diploid species geographically isolated from the other diploid A-genome species in potato relatives.</title>
        <authorList>
            <person name="Hosaka K."/>
        </authorList>
    </citation>
    <scope>NUCLEOTIDE SEQUENCE</scope>
    <source>
        <tissue evidence="4">Young leaves</tissue>
    </source>
</reference>
<dbReference type="PANTHER" id="PTHR48104">
    <property type="entry name" value="METACASPASE-4"/>
    <property type="match status" value="1"/>
</dbReference>
<dbReference type="PANTHER" id="PTHR48104:SF17">
    <property type="entry name" value="METACASPASE-3"/>
    <property type="match status" value="1"/>
</dbReference>
<dbReference type="Pfam" id="PF00656">
    <property type="entry name" value="Peptidase_C14"/>
    <property type="match status" value="2"/>
</dbReference>
<dbReference type="Proteomes" id="UP001234989">
    <property type="component" value="Chromosome 1"/>
</dbReference>
<feature type="domain" description="Peptidase C14 caspase" evidence="3">
    <location>
        <begin position="89"/>
        <end position="326"/>
    </location>
</feature>
<feature type="region of interest" description="Disordered" evidence="2">
    <location>
        <begin position="51"/>
        <end position="78"/>
    </location>
</feature>
<dbReference type="AlphaFoldDB" id="A0AAF0PXD2"/>
<evidence type="ECO:0000256" key="1">
    <source>
        <dbReference type="ARBA" id="ARBA00009005"/>
    </source>
</evidence>
<dbReference type="GO" id="GO:0005737">
    <property type="term" value="C:cytoplasm"/>
    <property type="evidence" value="ECO:0007669"/>
    <property type="project" value="TreeGrafter"/>
</dbReference>
<proteinExistence type="inferred from homology"/>
<evidence type="ECO:0000313" key="5">
    <source>
        <dbReference type="Proteomes" id="UP001234989"/>
    </source>
</evidence>
<dbReference type="InterPro" id="IPR050452">
    <property type="entry name" value="Metacaspase"/>
</dbReference>
<accession>A0AAF0PXD2</accession>
<comment type="similarity">
    <text evidence="1">Belongs to the peptidase C14B family.</text>
</comment>
<feature type="domain" description="Peptidase C14 caspase" evidence="3">
    <location>
        <begin position="469"/>
        <end position="724"/>
    </location>
</feature>
<dbReference type="InterPro" id="IPR011600">
    <property type="entry name" value="Pept_C14_caspase"/>
</dbReference>
<evidence type="ECO:0000259" key="3">
    <source>
        <dbReference type="Pfam" id="PF00656"/>
    </source>
</evidence>
<protein>
    <recommendedName>
        <fullName evidence="3">Peptidase C14 caspase domain-containing protein</fullName>
    </recommendedName>
</protein>
<dbReference type="GO" id="GO:0006508">
    <property type="term" value="P:proteolysis"/>
    <property type="evidence" value="ECO:0007669"/>
    <property type="project" value="InterPro"/>
</dbReference>
<keyword evidence="5" id="KW-1185">Reference proteome</keyword>
<name>A0AAF0PXD2_SOLVR</name>
<dbReference type="InterPro" id="IPR029030">
    <property type="entry name" value="Caspase-like_dom_sf"/>
</dbReference>
<dbReference type="SUPFAM" id="SSF52129">
    <property type="entry name" value="Caspase-like"/>
    <property type="match status" value="2"/>
</dbReference>
<organism evidence="4 5">
    <name type="scientific">Solanum verrucosum</name>
    <dbReference type="NCBI Taxonomy" id="315347"/>
    <lineage>
        <taxon>Eukaryota</taxon>
        <taxon>Viridiplantae</taxon>
        <taxon>Streptophyta</taxon>
        <taxon>Embryophyta</taxon>
        <taxon>Tracheophyta</taxon>
        <taxon>Spermatophyta</taxon>
        <taxon>Magnoliopsida</taxon>
        <taxon>eudicotyledons</taxon>
        <taxon>Gunneridae</taxon>
        <taxon>Pentapetalae</taxon>
        <taxon>asterids</taxon>
        <taxon>lamiids</taxon>
        <taxon>Solanales</taxon>
        <taxon>Solanaceae</taxon>
        <taxon>Solanoideae</taxon>
        <taxon>Solaneae</taxon>
        <taxon>Solanum</taxon>
    </lineage>
</organism>
<sequence>MSMVCQKCRKQLPLPPQSILFRCACGNMIPLGNSERSLPIQEHGRFSSKMRRFRDKFRRNSSRENSRSPSPSVSPRLSLIFTKPAPSGKRALLCGVTYKKEKFRLRGTLHDVHSMSDLLVRKFNFTNDSILILAEEEAYKPPTRRNILEAFKWLMEDLKSGDSLVFYFSGHGLRQPDFCDDELDGFDETICPLDFRTNGMISDNDINDILVKPLLPGVTLHAIVDACHSGTVLDLPWVYKENRWVDNRPPSGANKGTKGGKAFSAEKTMMGAMTYTFIKAIWEIPDITYQGLLDHMHKAIENVNKARCPLLKILQRKIDQEPVLSSSEKFNTNTSVIVTGSSEPSSFGSNLVCVLKDSLNKYNQSTLITIHTMDSRRCKCQWCGMKIAAPNGAQTITCPRCQSVTQLQPARNYGFANFPTANNNMSPGFPAFPSRPGRMSPNANNFQPQQFNPMSPQINNIRPPAVHGRKRAVLCGITYRGHPKSLKGSINDVLSMRYFLVEKLGFPNASVVVLTEDEKDPYKYPTKVNIRSALRWLVQGCQPGDSLVFHYSGHGTRVRDHDGDEIDGHDESLCPVDFETEGRILDDEINNTIVRPLPRGATLHGIIDTCFSGTFLDLPFLCRINRAGYFTWEDHRIRSYKGTNGGIAISISACDDHQNSGDTTAFTGFPTGALTYSFIQTLEQETKLTYGRLLMSMQKKIQEAQKGIGLNGENETQEPQLSSSEQFDIHSKMVAI</sequence>
<gene>
    <name evidence="4" type="ORF">MTR67_005972</name>
</gene>
<evidence type="ECO:0000313" key="4">
    <source>
        <dbReference type="EMBL" id="WMV12587.1"/>
    </source>
</evidence>
<feature type="compositionally biased region" description="Low complexity" evidence="2">
    <location>
        <begin position="67"/>
        <end position="78"/>
    </location>
</feature>
<feature type="compositionally biased region" description="Basic residues" evidence="2">
    <location>
        <begin position="51"/>
        <end position="60"/>
    </location>
</feature>
<dbReference type="EMBL" id="CP133612">
    <property type="protein sequence ID" value="WMV12587.1"/>
    <property type="molecule type" value="Genomic_DNA"/>
</dbReference>